<dbReference type="Pfam" id="PF25954">
    <property type="entry name" value="Beta-barrel_RND_2"/>
    <property type="match status" value="1"/>
</dbReference>
<dbReference type="KEGG" id="paqt:E8L99_08910"/>
<dbReference type="Gene3D" id="1.10.287.470">
    <property type="entry name" value="Helix hairpin bin"/>
    <property type="match status" value="1"/>
</dbReference>
<dbReference type="SUPFAM" id="SSF111369">
    <property type="entry name" value="HlyD-like secretion proteins"/>
    <property type="match status" value="1"/>
</dbReference>
<evidence type="ECO:0000256" key="1">
    <source>
        <dbReference type="ARBA" id="ARBA00009477"/>
    </source>
</evidence>
<dbReference type="InterPro" id="IPR006143">
    <property type="entry name" value="RND_pump_MFP"/>
</dbReference>
<dbReference type="OrthoDB" id="9806939at2"/>
<dbReference type="NCBIfam" id="TIGR01730">
    <property type="entry name" value="RND_mfp"/>
    <property type="match status" value="1"/>
</dbReference>
<feature type="domain" description="CusB-like beta-barrel" evidence="2">
    <location>
        <begin position="188"/>
        <end position="260"/>
    </location>
</feature>
<dbReference type="AlphaFoldDB" id="A0A4D7QP08"/>
<sequence length="332" mass="35984">MKLRSWVVLVALAGLGGAGVWWQYGRGTEVRLQPVARGTAAEIVYATGIVEPVRWAKVASLVRERIIDICTCEGKPVAAGDILARLDDREVLANLGELQARQGLAQRELDRVSTLIQRGSTTQQAYDKATSDLAQIRALVAATTERVAEYTIRAPRAGIVLRQDGELGEIAESGQVLFRVGDPRPVQVTADVAEEDIPRVRVGQKVLLRTDAFKDRPLDGTVREMTPMGDTATKTFRIRIALPDETPLHLGMSVEANIVSREAANVLLVPAEALVGGAVFIVDKGRLVRRPVEVGIRGTRMIEVRTGLAEGEQVAVPAEAAWRGGERVRIAP</sequence>
<name>A0A4D7QP08_9HYPH</name>
<dbReference type="GO" id="GO:1990281">
    <property type="term" value="C:efflux pump complex"/>
    <property type="evidence" value="ECO:0007669"/>
    <property type="project" value="TreeGrafter"/>
</dbReference>
<keyword evidence="4" id="KW-1185">Reference proteome</keyword>
<reference evidence="3 4" key="1">
    <citation type="submission" date="2019-04" db="EMBL/GenBank/DDBJ databases">
        <title>Phreatobacter aquaticus sp. nov.</title>
        <authorList>
            <person name="Choi A."/>
            <person name="Baek K."/>
        </authorList>
    </citation>
    <scope>NUCLEOTIDE SEQUENCE [LARGE SCALE GENOMIC DNA]</scope>
    <source>
        <strain evidence="3 4">NMCR1094</strain>
    </source>
</reference>
<evidence type="ECO:0000313" key="4">
    <source>
        <dbReference type="Proteomes" id="UP000298588"/>
    </source>
</evidence>
<evidence type="ECO:0000313" key="3">
    <source>
        <dbReference type="EMBL" id="QCK85872.1"/>
    </source>
</evidence>
<comment type="similarity">
    <text evidence="1">Belongs to the membrane fusion protein (MFP) (TC 8.A.1) family.</text>
</comment>
<dbReference type="Proteomes" id="UP000298588">
    <property type="component" value="Chromosome"/>
</dbReference>
<gene>
    <name evidence="3" type="ORF">E8L99_08910</name>
</gene>
<accession>A0A4D7QP08</accession>
<dbReference type="EMBL" id="CP039865">
    <property type="protein sequence ID" value="QCK85872.1"/>
    <property type="molecule type" value="Genomic_DNA"/>
</dbReference>
<dbReference type="FunFam" id="2.40.30.170:FF:000010">
    <property type="entry name" value="Efflux RND transporter periplasmic adaptor subunit"/>
    <property type="match status" value="1"/>
</dbReference>
<evidence type="ECO:0000259" key="2">
    <source>
        <dbReference type="Pfam" id="PF25954"/>
    </source>
</evidence>
<dbReference type="Gene3D" id="2.40.30.170">
    <property type="match status" value="1"/>
</dbReference>
<organism evidence="3 4">
    <name type="scientific">Phreatobacter aquaticus</name>
    <dbReference type="NCBI Taxonomy" id="2570229"/>
    <lineage>
        <taxon>Bacteria</taxon>
        <taxon>Pseudomonadati</taxon>
        <taxon>Pseudomonadota</taxon>
        <taxon>Alphaproteobacteria</taxon>
        <taxon>Hyphomicrobiales</taxon>
        <taxon>Phreatobacteraceae</taxon>
        <taxon>Phreatobacter</taxon>
    </lineage>
</organism>
<dbReference type="PANTHER" id="PTHR30469:SF15">
    <property type="entry name" value="HLYD FAMILY OF SECRETION PROTEINS"/>
    <property type="match status" value="1"/>
</dbReference>
<proteinExistence type="inferred from homology"/>
<dbReference type="InterPro" id="IPR058792">
    <property type="entry name" value="Beta-barrel_RND_2"/>
</dbReference>
<dbReference type="GO" id="GO:0015562">
    <property type="term" value="F:efflux transmembrane transporter activity"/>
    <property type="evidence" value="ECO:0007669"/>
    <property type="project" value="TreeGrafter"/>
</dbReference>
<dbReference type="Gene3D" id="2.40.420.20">
    <property type="match status" value="1"/>
</dbReference>
<protein>
    <submittedName>
        <fullName evidence="3">Efflux RND transporter periplasmic adaptor subunit</fullName>
    </submittedName>
</protein>
<dbReference type="RefSeq" id="WP_137099205.1">
    <property type="nucleotide sequence ID" value="NZ_CP039865.1"/>
</dbReference>
<dbReference type="PANTHER" id="PTHR30469">
    <property type="entry name" value="MULTIDRUG RESISTANCE PROTEIN MDTA"/>
    <property type="match status" value="1"/>
</dbReference>